<evidence type="ECO:0000313" key="4">
    <source>
        <dbReference type="Proteomes" id="UP000887116"/>
    </source>
</evidence>
<dbReference type="Proteomes" id="UP000887116">
    <property type="component" value="Unassembled WGS sequence"/>
</dbReference>
<evidence type="ECO:0000259" key="2">
    <source>
        <dbReference type="PROSITE" id="PS50802"/>
    </source>
</evidence>
<feature type="region of interest" description="Disordered" evidence="1">
    <location>
        <begin position="370"/>
        <end position="392"/>
    </location>
</feature>
<dbReference type="OrthoDB" id="7491561at2759"/>
<dbReference type="EMBL" id="BMAO01006492">
    <property type="protein sequence ID" value="GFR09042.1"/>
    <property type="molecule type" value="Genomic_DNA"/>
</dbReference>
<name>A0A8X6LHZ4_TRICU</name>
<feature type="domain" description="OTU" evidence="2">
    <location>
        <begin position="508"/>
        <end position="629"/>
    </location>
</feature>
<dbReference type="Gene3D" id="3.90.70.80">
    <property type="match status" value="1"/>
</dbReference>
<evidence type="ECO:0000313" key="3">
    <source>
        <dbReference type="EMBL" id="GFR09042.1"/>
    </source>
</evidence>
<sequence length="710" mass="81039">MTEPLDSFLHRRESESNNIDHCIVQDSALAKLDLQLTESARKLIDEFYEGMEGVREENKQEYKKSLYDSSINYTKSALKRIECITDEYLKKGIRLNSRDDDRDETVTNLIFKEIVGVLDSVIYINSSTVAPERSNSSNNESQEYDDTDEISSNSLDIVKNIASNLLLKGGKVRHDLFYHGRIGYATTAFMDNNNSLQFNEYIVAQCKEIKDKLENLAYEGTVNKSRQAKNVLRVDRDNEYFYIEYSQDSIVEVVKILNNEKAKDLNLRAGILKIGESTVRVESIGEKRNYTDLTDNSDIALTFHTSEGELEVRLYPDMRNKGLIRVEVNNQDLLKQLKGCKEEIGKNCLLGGLSVNEAIEQGFFDRSGKLRQPSETMSSSVNSSQQSHGYELKAAQPTKQQLLQDLCNVESNVTKKEKDFDTKTHLIDIFKILHKLLRDKENVSKIDLANVAEKESKRLGLEGRYNWNGIFGLEKAVSQNIEQEGSSLPLSSDLYRQDKLASSVSNKVEKCTTKGDGNCFFHAVFGDSSSGVYKTDRAKEMRQEWNKFLSQFESLDDPKMPKALRERLSLVFHNVFPMQELDFCTSNLYKEYLSKVNEQSYFIYVKEVPILASLANIEVEIHYTQKLPDKIKPNPGMINADYKTNQELWGSKVQEAIYLEGNHYSRAEVTAQPQKDFPSYSESPRCGITEPMVESCQQGYSRFKSVCCNP</sequence>
<dbReference type="AlphaFoldDB" id="A0A8X6LHZ4"/>
<gene>
    <name evidence="3" type="primary">WBAD_0180</name>
    <name evidence="3" type="ORF">TNCT_5621</name>
</gene>
<keyword evidence="4" id="KW-1185">Reference proteome</keyword>
<feature type="region of interest" description="Disordered" evidence="1">
    <location>
        <begin position="129"/>
        <end position="149"/>
    </location>
</feature>
<proteinExistence type="predicted"/>
<feature type="compositionally biased region" description="Low complexity" evidence="1">
    <location>
        <begin position="378"/>
        <end position="387"/>
    </location>
</feature>
<protein>
    <recommendedName>
        <fullName evidence="2">OTU domain-containing protein</fullName>
    </recommendedName>
</protein>
<organism evidence="3 4">
    <name type="scientific">Trichonephila clavata</name>
    <name type="common">Joro spider</name>
    <name type="synonym">Nephila clavata</name>
    <dbReference type="NCBI Taxonomy" id="2740835"/>
    <lineage>
        <taxon>Eukaryota</taxon>
        <taxon>Metazoa</taxon>
        <taxon>Ecdysozoa</taxon>
        <taxon>Arthropoda</taxon>
        <taxon>Chelicerata</taxon>
        <taxon>Arachnida</taxon>
        <taxon>Araneae</taxon>
        <taxon>Araneomorphae</taxon>
        <taxon>Entelegynae</taxon>
        <taxon>Araneoidea</taxon>
        <taxon>Nephilidae</taxon>
        <taxon>Trichonephila</taxon>
    </lineage>
</organism>
<evidence type="ECO:0000256" key="1">
    <source>
        <dbReference type="SAM" id="MobiDB-lite"/>
    </source>
</evidence>
<comment type="caution">
    <text evidence="3">The sequence shown here is derived from an EMBL/GenBank/DDBJ whole genome shotgun (WGS) entry which is preliminary data.</text>
</comment>
<reference evidence="3" key="1">
    <citation type="submission" date="2020-07" db="EMBL/GenBank/DDBJ databases">
        <title>Multicomponent nature underlies the extraordinary mechanical properties of spider dragline silk.</title>
        <authorList>
            <person name="Kono N."/>
            <person name="Nakamura H."/>
            <person name="Mori M."/>
            <person name="Yoshida Y."/>
            <person name="Ohtoshi R."/>
            <person name="Malay A.D."/>
            <person name="Moran D.A.P."/>
            <person name="Tomita M."/>
            <person name="Numata K."/>
            <person name="Arakawa K."/>
        </authorList>
    </citation>
    <scope>NUCLEOTIDE SEQUENCE</scope>
</reference>
<dbReference type="PROSITE" id="PS50802">
    <property type="entry name" value="OTU"/>
    <property type="match status" value="1"/>
</dbReference>
<accession>A0A8X6LHZ4</accession>
<dbReference type="InterPro" id="IPR003323">
    <property type="entry name" value="OTU_dom"/>
</dbReference>